<organism evidence="3 4">
    <name type="scientific">Dorcoceras hygrometricum</name>
    <dbReference type="NCBI Taxonomy" id="472368"/>
    <lineage>
        <taxon>Eukaryota</taxon>
        <taxon>Viridiplantae</taxon>
        <taxon>Streptophyta</taxon>
        <taxon>Embryophyta</taxon>
        <taxon>Tracheophyta</taxon>
        <taxon>Spermatophyta</taxon>
        <taxon>Magnoliopsida</taxon>
        <taxon>eudicotyledons</taxon>
        <taxon>Gunneridae</taxon>
        <taxon>Pentapetalae</taxon>
        <taxon>asterids</taxon>
        <taxon>lamiids</taxon>
        <taxon>Lamiales</taxon>
        <taxon>Gesneriaceae</taxon>
        <taxon>Didymocarpoideae</taxon>
        <taxon>Trichosporeae</taxon>
        <taxon>Loxocarpinae</taxon>
        <taxon>Dorcoceras</taxon>
    </lineage>
</organism>
<evidence type="ECO:0000259" key="2">
    <source>
        <dbReference type="Pfam" id="PF05022"/>
    </source>
</evidence>
<dbReference type="InterPro" id="IPR039191">
    <property type="entry name" value="Nopp140-like"/>
</dbReference>
<sequence>MHRGGGCADVSPNTSSLLALKPRQVLLVELRRDLAMERKLSAQLKPEQESVLICSIAHWLENKGLTKVLKRFISATQIQDDDWKARALNLSEIFSNYLDSRNDTIKDNTKTQLDERGVTSAEQIGGACCAVSEGIVREKKKKKKGDVPAINSERTSEDAAIKEKANESDLKLQCEKNCKTNGEQNSRTFNESTLERVCELTPELGDESVKKQKDKKKKRKSEATITDEKLLNAIPEMTKEKQKDLLSVASNDKHDSEVIVETKDKKKKKKMKTDDLIADNTSGVEALDSEKPIDAFKKESVEAAGVVVKESKKSSKKRKGLASDENEELPILNETVREAKRRKPDGHGTQITLPNGHADSHNKEENFQVAGEKQIGETLDVDADIGGDKLSQAKSAKKEQDSYAEPKTVNAFQRVKIDEVDYVDERLQDNSYWAKGGAESGYGAKAQEILGQVKGSWCAHLFVLSVDKRPFALHGTPNGTISVSLDGIKMQVASSVKNYLTVYELLHTKYGTGSLVGVPVPSLMLVMERKGFRHEKTKKKRGSYRGGQIDLQSHSIKFNYADED</sequence>
<keyword evidence="4" id="KW-1185">Reference proteome</keyword>
<gene>
    <name evidence="3" type="ORF">F511_06637</name>
</gene>
<dbReference type="PANTHER" id="PTHR23216:SF1">
    <property type="entry name" value="NUCLEOLAR AND COILED-BODY PHOSPHOPROTEIN 1"/>
    <property type="match status" value="1"/>
</dbReference>
<protein>
    <recommendedName>
        <fullName evidence="2">Srp40 C-terminal domain-containing protein</fullName>
    </recommendedName>
</protein>
<feature type="region of interest" description="Disordered" evidence="1">
    <location>
        <begin position="307"/>
        <end position="361"/>
    </location>
</feature>
<dbReference type="AlphaFoldDB" id="A0A2Z7B0L5"/>
<accession>A0A2Z7B0L5</accession>
<evidence type="ECO:0000313" key="3">
    <source>
        <dbReference type="EMBL" id="KZV26790.1"/>
    </source>
</evidence>
<reference evidence="3 4" key="1">
    <citation type="journal article" date="2015" name="Proc. Natl. Acad. Sci. U.S.A.">
        <title>The resurrection genome of Boea hygrometrica: A blueprint for survival of dehydration.</title>
        <authorList>
            <person name="Xiao L."/>
            <person name="Yang G."/>
            <person name="Zhang L."/>
            <person name="Yang X."/>
            <person name="Zhao S."/>
            <person name="Ji Z."/>
            <person name="Zhou Q."/>
            <person name="Hu M."/>
            <person name="Wang Y."/>
            <person name="Chen M."/>
            <person name="Xu Y."/>
            <person name="Jin H."/>
            <person name="Xiao X."/>
            <person name="Hu G."/>
            <person name="Bao F."/>
            <person name="Hu Y."/>
            <person name="Wan P."/>
            <person name="Li L."/>
            <person name="Deng X."/>
            <person name="Kuang T."/>
            <person name="Xiang C."/>
            <person name="Zhu J.K."/>
            <person name="Oliver M.J."/>
            <person name="He Y."/>
        </authorList>
    </citation>
    <scope>NUCLEOTIDE SEQUENCE [LARGE SCALE GENOMIC DNA]</scope>
    <source>
        <strain evidence="4">cv. XS01</strain>
    </source>
</reference>
<dbReference type="GO" id="GO:0005730">
    <property type="term" value="C:nucleolus"/>
    <property type="evidence" value="ECO:0007669"/>
    <property type="project" value="InterPro"/>
</dbReference>
<name>A0A2Z7B0L5_9LAMI</name>
<dbReference type="PANTHER" id="PTHR23216">
    <property type="entry name" value="NUCLEOLAR AND COILED-BODY PHOSPHOPROTEIN 1"/>
    <property type="match status" value="1"/>
</dbReference>
<feature type="domain" description="Srp40 C-terminal" evidence="2">
    <location>
        <begin position="412"/>
        <end position="455"/>
    </location>
</feature>
<dbReference type="InterPro" id="IPR007718">
    <property type="entry name" value="Srp40_C"/>
</dbReference>
<feature type="domain" description="Srp40 C-terminal" evidence="2">
    <location>
        <begin position="529"/>
        <end position="558"/>
    </location>
</feature>
<evidence type="ECO:0000313" key="4">
    <source>
        <dbReference type="Proteomes" id="UP000250235"/>
    </source>
</evidence>
<proteinExistence type="predicted"/>
<dbReference type="EMBL" id="KV011136">
    <property type="protein sequence ID" value="KZV26790.1"/>
    <property type="molecule type" value="Genomic_DNA"/>
</dbReference>
<dbReference type="Pfam" id="PF05022">
    <property type="entry name" value="SRP40_C"/>
    <property type="match status" value="2"/>
</dbReference>
<evidence type="ECO:0000256" key="1">
    <source>
        <dbReference type="SAM" id="MobiDB-lite"/>
    </source>
</evidence>
<dbReference type="OrthoDB" id="5599646at2759"/>
<dbReference type="Proteomes" id="UP000250235">
    <property type="component" value="Unassembled WGS sequence"/>
</dbReference>